<organism evidence="1 2">
    <name type="scientific">Hermetia illucens</name>
    <name type="common">Black soldier fly</name>
    <dbReference type="NCBI Taxonomy" id="343691"/>
    <lineage>
        <taxon>Eukaryota</taxon>
        <taxon>Metazoa</taxon>
        <taxon>Ecdysozoa</taxon>
        <taxon>Arthropoda</taxon>
        <taxon>Hexapoda</taxon>
        <taxon>Insecta</taxon>
        <taxon>Pterygota</taxon>
        <taxon>Neoptera</taxon>
        <taxon>Endopterygota</taxon>
        <taxon>Diptera</taxon>
        <taxon>Brachycera</taxon>
        <taxon>Stratiomyomorpha</taxon>
        <taxon>Stratiomyidae</taxon>
        <taxon>Hermetiinae</taxon>
        <taxon>Hermetia</taxon>
    </lineage>
</organism>
<sequence>MLVGHWKIDGSIRRPSVSCKSDNWKTFYGILEKLSVDGPIDIYAGTSKVVRYPADDGRYEMKNFTYKVDATTIKTVPLQIWNYIKPRNQNISEVVVVGINSPFLGSEHIWNLKLQGYCLVGSIYGSSTNASTWLYVLCYSARSN</sequence>
<evidence type="ECO:0000313" key="2">
    <source>
        <dbReference type="Proteomes" id="UP000594454"/>
    </source>
</evidence>
<protein>
    <submittedName>
        <fullName evidence="1">Uncharacterized protein</fullName>
    </submittedName>
</protein>
<dbReference type="InParanoid" id="A0A7R8USE4"/>
<accession>A0A7R8USE4</accession>
<name>A0A7R8USE4_HERIL</name>
<evidence type="ECO:0000313" key="1">
    <source>
        <dbReference type="EMBL" id="CAD7086169.1"/>
    </source>
</evidence>
<gene>
    <name evidence="1" type="ORF">HERILL_LOCUS8962</name>
</gene>
<proteinExistence type="predicted"/>
<reference evidence="1 2" key="1">
    <citation type="submission" date="2020-11" db="EMBL/GenBank/DDBJ databases">
        <authorList>
            <person name="Wallbank WR R."/>
            <person name="Pardo Diaz C."/>
            <person name="Kozak K."/>
            <person name="Martin S."/>
            <person name="Jiggins C."/>
            <person name="Moest M."/>
            <person name="Warren A I."/>
            <person name="Generalovic N T."/>
            <person name="Byers J.R.P. K."/>
            <person name="Montejo-Kovacevich G."/>
            <person name="Yen C E."/>
        </authorList>
    </citation>
    <scope>NUCLEOTIDE SEQUENCE [LARGE SCALE GENOMIC DNA]</scope>
</reference>
<dbReference type="Proteomes" id="UP000594454">
    <property type="component" value="Chromosome 3"/>
</dbReference>
<dbReference type="EMBL" id="LR899011">
    <property type="protein sequence ID" value="CAD7086169.1"/>
    <property type="molecule type" value="Genomic_DNA"/>
</dbReference>
<keyword evidence="2" id="KW-1185">Reference proteome</keyword>
<dbReference type="AlphaFoldDB" id="A0A7R8USE4"/>